<evidence type="ECO:0008006" key="8">
    <source>
        <dbReference type="Google" id="ProtNLM"/>
    </source>
</evidence>
<dbReference type="Proteomes" id="UP000017174">
    <property type="component" value="Unassembled WGS sequence"/>
</dbReference>
<dbReference type="HOGENOM" id="CLU_104196_3_0_11"/>
<evidence type="ECO:0000256" key="5">
    <source>
        <dbReference type="SAM" id="Phobius"/>
    </source>
</evidence>
<feature type="transmembrane region" description="Helical" evidence="5">
    <location>
        <begin position="35"/>
        <end position="55"/>
    </location>
</feature>
<organism evidence="6 7">
    <name type="scientific">Rothia aeria F0184</name>
    <dbReference type="NCBI Taxonomy" id="888019"/>
    <lineage>
        <taxon>Bacteria</taxon>
        <taxon>Bacillati</taxon>
        <taxon>Actinomycetota</taxon>
        <taxon>Actinomycetes</taxon>
        <taxon>Micrococcales</taxon>
        <taxon>Micrococcaceae</taxon>
        <taxon>Rothia</taxon>
    </lineage>
</organism>
<feature type="transmembrane region" description="Helical" evidence="5">
    <location>
        <begin position="98"/>
        <end position="117"/>
    </location>
</feature>
<protein>
    <recommendedName>
        <fullName evidence="8">DUF4870 domain-containing protein</fullName>
    </recommendedName>
</protein>
<sequence length="144" mass="15651">MVATIQNAQTIHRILVTHNTQSASSELSEAKERTIASFAHFGGILGFLPSAAIYLKYRGRGTGFAEQEAREAMDFTLVPSIVILVFMVASLIPNIGNVALPAAALAWIFMAIGAMLGGSKASKGYAYTYRFTPRLLEKSYFDKN</sequence>
<feature type="transmembrane region" description="Helical" evidence="5">
    <location>
        <begin position="75"/>
        <end position="92"/>
    </location>
</feature>
<keyword evidence="2 5" id="KW-0812">Transmembrane</keyword>
<dbReference type="EMBL" id="AXZG01000010">
    <property type="protein sequence ID" value="ERT67363.1"/>
    <property type="molecule type" value="Genomic_DNA"/>
</dbReference>
<comment type="caution">
    <text evidence="6">The sequence shown here is derived from an EMBL/GenBank/DDBJ whole genome shotgun (WGS) entry which is preliminary data.</text>
</comment>
<dbReference type="InterPro" id="IPR019109">
    <property type="entry name" value="MamF_MmsF"/>
</dbReference>
<keyword evidence="3 5" id="KW-1133">Transmembrane helix</keyword>
<evidence type="ECO:0000313" key="6">
    <source>
        <dbReference type="EMBL" id="ERT67363.1"/>
    </source>
</evidence>
<evidence type="ECO:0000256" key="4">
    <source>
        <dbReference type="ARBA" id="ARBA00023136"/>
    </source>
</evidence>
<evidence type="ECO:0000256" key="3">
    <source>
        <dbReference type="ARBA" id="ARBA00022989"/>
    </source>
</evidence>
<dbReference type="AlphaFoldDB" id="U7V990"/>
<name>U7V990_9MICC</name>
<comment type="subcellular location">
    <subcellularLocation>
        <location evidence="1">Membrane</location>
        <topology evidence="1">Multi-pass membrane protein</topology>
    </subcellularLocation>
</comment>
<proteinExistence type="predicted"/>
<dbReference type="Pfam" id="PF09685">
    <property type="entry name" value="MamF_MmsF"/>
    <property type="match status" value="1"/>
</dbReference>
<evidence type="ECO:0000256" key="1">
    <source>
        <dbReference type="ARBA" id="ARBA00004141"/>
    </source>
</evidence>
<accession>U7V990</accession>
<dbReference type="PATRIC" id="fig|888019.4.peg.227"/>
<evidence type="ECO:0000313" key="7">
    <source>
        <dbReference type="Proteomes" id="UP000017174"/>
    </source>
</evidence>
<keyword evidence="4 5" id="KW-0472">Membrane</keyword>
<gene>
    <name evidence="6" type="ORF">HMPREF0742_00268</name>
</gene>
<reference evidence="6 7" key="1">
    <citation type="submission" date="2013-08" db="EMBL/GenBank/DDBJ databases">
        <authorList>
            <person name="Weinstock G."/>
            <person name="Sodergren E."/>
            <person name="Wylie T."/>
            <person name="Fulton L."/>
            <person name="Fulton R."/>
            <person name="Fronick C."/>
            <person name="O'Laughlin M."/>
            <person name="Godfrey J."/>
            <person name="Miner T."/>
            <person name="Herter B."/>
            <person name="Appelbaum E."/>
            <person name="Cordes M."/>
            <person name="Lek S."/>
            <person name="Wollam A."/>
            <person name="Pepin K.H."/>
            <person name="Palsikar V.B."/>
            <person name="Mitreva M."/>
            <person name="Wilson R.K."/>
        </authorList>
    </citation>
    <scope>NUCLEOTIDE SEQUENCE [LARGE SCALE GENOMIC DNA]</scope>
    <source>
        <strain evidence="6 7">F0184</strain>
    </source>
</reference>
<evidence type="ECO:0000256" key="2">
    <source>
        <dbReference type="ARBA" id="ARBA00022692"/>
    </source>
</evidence>